<reference evidence="1" key="1">
    <citation type="submission" date="2023-05" db="EMBL/GenBank/DDBJ databases">
        <authorList>
            <person name="Stuckert A."/>
        </authorList>
    </citation>
    <scope>NUCLEOTIDE SEQUENCE</scope>
</reference>
<evidence type="ECO:0000313" key="2">
    <source>
        <dbReference type="Proteomes" id="UP001162483"/>
    </source>
</evidence>
<sequence length="52" mass="5506">MPSSAPTSDQQYTLLCPAVHPPLPPSSATHLCPESVPPISAVYQCRLSVPPH</sequence>
<evidence type="ECO:0000313" key="1">
    <source>
        <dbReference type="EMBL" id="CAI9543847.1"/>
    </source>
</evidence>
<dbReference type="Proteomes" id="UP001162483">
    <property type="component" value="Unassembled WGS sequence"/>
</dbReference>
<accession>A0ABN9B8E9</accession>
<comment type="caution">
    <text evidence="1">The sequence shown here is derived from an EMBL/GenBank/DDBJ whole genome shotgun (WGS) entry which is preliminary data.</text>
</comment>
<name>A0ABN9B8E9_9NEOB</name>
<keyword evidence="2" id="KW-1185">Reference proteome</keyword>
<organism evidence="1 2">
    <name type="scientific">Staurois parvus</name>
    <dbReference type="NCBI Taxonomy" id="386267"/>
    <lineage>
        <taxon>Eukaryota</taxon>
        <taxon>Metazoa</taxon>
        <taxon>Chordata</taxon>
        <taxon>Craniata</taxon>
        <taxon>Vertebrata</taxon>
        <taxon>Euteleostomi</taxon>
        <taxon>Amphibia</taxon>
        <taxon>Batrachia</taxon>
        <taxon>Anura</taxon>
        <taxon>Neobatrachia</taxon>
        <taxon>Ranoidea</taxon>
        <taxon>Ranidae</taxon>
        <taxon>Staurois</taxon>
    </lineage>
</organism>
<proteinExistence type="predicted"/>
<gene>
    <name evidence="1" type="ORF">SPARVUS_LOCUS2378590</name>
</gene>
<dbReference type="EMBL" id="CATNWA010002830">
    <property type="protein sequence ID" value="CAI9543847.1"/>
    <property type="molecule type" value="Genomic_DNA"/>
</dbReference>
<protein>
    <submittedName>
        <fullName evidence="1">Uncharacterized protein</fullName>
    </submittedName>
</protein>